<proteinExistence type="predicted"/>
<keyword evidence="6 8" id="KW-1133">Transmembrane helix</keyword>
<evidence type="ECO:0000256" key="8">
    <source>
        <dbReference type="SAM" id="Phobius"/>
    </source>
</evidence>
<evidence type="ECO:0000256" key="3">
    <source>
        <dbReference type="ARBA" id="ARBA00022475"/>
    </source>
</evidence>
<feature type="transmembrane region" description="Helical" evidence="8">
    <location>
        <begin position="71"/>
        <end position="89"/>
    </location>
</feature>
<dbReference type="Gene3D" id="1.20.1250.20">
    <property type="entry name" value="MFS general substrate transporter like domains"/>
    <property type="match status" value="2"/>
</dbReference>
<dbReference type="PANTHER" id="PTHR23522:SF10">
    <property type="entry name" value="3-PHENYLPROPIONIC ACID TRANSPORTER-RELATED"/>
    <property type="match status" value="1"/>
</dbReference>
<keyword evidence="3" id="KW-1003">Cell membrane</keyword>
<dbReference type="GO" id="GO:0015528">
    <property type="term" value="F:lactose:proton symporter activity"/>
    <property type="evidence" value="ECO:0007669"/>
    <property type="project" value="TreeGrafter"/>
</dbReference>
<feature type="transmembrane region" description="Helical" evidence="8">
    <location>
        <begin position="38"/>
        <end position="59"/>
    </location>
</feature>
<keyword evidence="7 8" id="KW-0472">Membrane</keyword>
<dbReference type="RefSeq" id="WP_009206339.1">
    <property type="nucleotide sequence ID" value="NC_022357.1"/>
</dbReference>
<evidence type="ECO:0000256" key="4">
    <source>
        <dbReference type="ARBA" id="ARBA00022519"/>
    </source>
</evidence>
<evidence type="ECO:0000256" key="6">
    <source>
        <dbReference type="ARBA" id="ARBA00022989"/>
    </source>
</evidence>
<dbReference type="PIRSF" id="PIRSF004925">
    <property type="entry name" value="HcaT"/>
    <property type="match status" value="1"/>
</dbReference>
<feature type="transmembrane region" description="Helical" evidence="8">
    <location>
        <begin position="134"/>
        <end position="150"/>
    </location>
</feature>
<evidence type="ECO:0000313" key="11">
    <source>
        <dbReference type="Proteomes" id="UP000015559"/>
    </source>
</evidence>
<dbReference type="NCBIfam" id="NF037955">
    <property type="entry name" value="mfs"/>
    <property type="match status" value="1"/>
</dbReference>
<feature type="transmembrane region" description="Helical" evidence="8">
    <location>
        <begin position="327"/>
        <end position="349"/>
    </location>
</feature>
<evidence type="ECO:0000259" key="9">
    <source>
        <dbReference type="Pfam" id="PF12832"/>
    </source>
</evidence>
<evidence type="ECO:0000313" key="10">
    <source>
        <dbReference type="EMBL" id="BAN34713.1"/>
    </source>
</evidence>
<dbReference type="InterPro" id="IPR024989">
    <property type="entry name" value="MFS_assoc_dom"/>
</dbReference>
<keyword evidence="11" id="KW-1185">Reference proteome</keyword>
<dbReference type="GO" id="GO:0030395">
    <property type="term" value="F:lactose binding"/>
    <property type="evidence" value="ECO:0007669"/>
    <property type="project" value="TreeGrafter"/>
</dbReference>
<reference evidence="10 11" key="1">
    <citation type="journal article" date="2012" name="Appl. Environ. Microbiol.">
        <title>Draft genome sequence of a psychrotolerant sulfur-oxidizing bacterium, Sulfuricella denitrificans skB26, and proteomic insights into cold adaptation.</title>
        <authorList>
            <person name="Watanabe T."/>
            <person name="Kojima H."/>
            <person name="Fukui M."/>
        </authorList>
    </citation>
    <scope>NUCLEOTIDE SEQUENCE [LARGE SCALE GENOMIC DNA]</scope>
    <source>
        <strain evidence="11">skB26</strain>
    </source>
</reference>
<name>S6ABH5_SULDS</name>
<dbReference type="InterPro" id="IPR026032">
    <property type="entry name" value="HcaT-like"/>
</dbReference>
<dbReference type="KEGG" id="sdr:SCD_n00872"/>
<feature type="transmembrane region" description="Helical" evidence="8">
    <location>
        <begin position="95"/>
        <end position="114"/>
    </location>
</feature>
<dbReference type="Proteomes" id="UP000015559">
    <property type="component" value="Chromosome"/>
</dbReference>
<dbReference type="OrthoDB" id="9150135at2"/>
<dbReference type="Pfam" id="PF12832">
    <property type="entry name" value="MFS_1_like"/>
    <property type="match status" value="1"/>
</dbReference>
<dbReference type="AlphaFoldDB" id="S6ABH5"/>
<organism evidence="10 11">
    <name type="scientific">Sulfuricella denitrificans (strain DSM 22764 / NBRC 105220 / skB26)</name>
    <dbReference type="NCBI Taxonomy" id="1163617"/>
    <lineage>
        <taxon>Bacteria</taxon>
        <taxon>Pseudomonadati</taxon>
        <taxon>Pseudomonadota</taxon>
        <taxon>Betaproteobacteria</taxon>
        <taxon>Nitrosomonadales</taxon>
        <taxon>Sulfuricellaceae</taxon>
        <taxon>Sulfuricella</taxon>
    </lineage>
</organism>
<evidence type="ECO:0000256" key="1">
    <source>
        <dbReference type="ARBA" id="ARBA00004429"/>
    </source>
</evidence>
<feature type="transmembrane region" description="Helical" evidence="8">
    <location>
        <begin position="261"/>
        <end position="280"/>
    </location>
</feature>
<feature type="transmembrane region" description="Helical" evidence="8">
    <location>
        <begin position="237"/>
        <end position="254"/>
    </location>
</feature>
<dbReference type="GO" id="GO:0005886">
    <property type="term" value="C:plasma membrane"/>
    <property type="evidence" value="ECO:0007669"/>
    <property type="project" value="UniProtKB-SubCell"/>
</dbReference>
<feature type="transmembrane region" description="Helical" evidence="8">
    <location>
        <begin position="286"/>
        <end position="306"/>
    </location>
</feature>
<accession>S6ABH5</accession>
<protein>
    <submittedName>
        <fullName evidence="10">Transporter</fullName>
    </submittedName>
</protein>
<dbReference type="STRING" id="1163617.SCD_n00872"/>
<keyword evidence="4" id="KW-0997">Cell inner membrane</keyword>
<feature type="domain" description="Major facilitator superfamily associated" evidence="9">
    <location>
        <begin position="6"/>
        <end position="359"/>
    </location>
</feature>
<evidence type="ECO:0000256" key="7">
    <source>
        <dbReference type="ARBA" id="ARBA00023136"/>
    </source>
</evidence>
<feature type="transmembrane region" description="Helical" evidence="8">
    <location>
        <begin position="156"/>
        <end position="173"/>
    </location>
</feature>
<keyword evidence="2" id="KW-0813">Transport</keyword>
<dbReference type="SUPFAM" id="SSF103473">
    <property type="entry name" value="MFS general substrate transporter"/>
    <property type="match status" value="1"/>
</dbReference>
<dbReference type="eggNOG" id="COG2814">
    <property type="taxonomic scope" value="Bacteria"/>
</dbReference>
<evidence type="ECO:0000256" key="5">
    <source>
        <dbReference type="ARBA" id="ARBA00022692"/>
    </source>
</evidence>
<keyword evidence="5 8" id="KW-0812">Transmembrane</keyword>
<gene>
    <name evidence="10" type="ORF">SCD_n00872</name>
</gene>
<dbReference type="HOGENOM" id="CLU_013133_6_0_4"/>
<evidence type="ECO:0000256" key="2">
    <source>
        <dbReference type="ARBA" id="ARBA00022448"/>
    </source>
</evidence>
<comment type="subcellular location">
    <subcellularLocation>
        <location evidence="1">Cell inner membrane</location>
        <topology evidence="1">Multi-pass membrane protein</topology>
    </subcellularLocation>
</comment>
<feature type="transmembrane region" description="Helical" evidence="8">
    <location>
        <begin position="355"/>
        <end position="374"/>
    </location>
</feature>
<dbReference type="PANTHER" id="PTHR23522">
    <property type="entry name" value="BLL5896 PROTEIN"/>
    <property type="match status" value="1"/>
</dbReference>
<feature type="transmembrane region" description="Helical" evidence="8">
    <location>
        <begin position="201"/>
        <end position="225"/>
    </location>
</feature>
<dbReference type="EMBL" id="AP013066">
    <property type="protein sequence ID" value="BAN34713.1"/>
    <property type="molecule type" value="Genomic_DNA"/>
</dbReference>
<sequence>MHSIPYWRLSGFYFFYFAFVGAMAPFWGLYLQSLAFNAFQIGVLMSLLQVMRIFAPNLWGMVADRTGKRVAIVQIAVGLSLLSFIPVFFNSSFAWLFVAMSLMSFFWSASLPLVEATTLSHLGEKTSKYGRIRLWGSVGFIAAVIGLGFLFDYVAIRWLLWAVLAILAALLLFSRHIPEAVVVPHHTDHLPIWHIIRRPEVLAFIGAGFLMAAAHGAYYTFYSIYLVDHGYAKSSVGLLWSLGVLCEIGVFLWMPRLLRSVSLRQVLLASLALAVLRFLMIGWGVGWIAVIVVAQLLHAATFGAYHSAAVEMVHRFFKGRHQAQGQALYNSVSFGAGGTLGGLYSGLAWETLGPNVTFTIAAAFALAAFGLVAWKLRL</sequence>
<dbReference type="InterPro" id="IPR036259">
    <property type="entry name" value="MFS_trans_sf"/>
</dbReference>
<feature type="transmembrane region" description="Helical" evidence="8">
    <location>
        <begin position="12"/>
        <end position="32"/>
    </location>
</feature>